<dbReference type="AlphaFoldDB" id="A0AA35JG44"/>
<organism evidence="2 3">
    <name type="scientific">Saccharomyces uvarum</name>
    <name type="common">Yeast</name>
    <name type="synonym">Saccharomyces bayanus var. uvarum</name>
    <dbReference type="NCBI Taxonomy" id="230603"/>
    <lineage>
        <taxon>Eukaryota</taxon>
        <taxon>Fungi</taxon>
        <taxon>Dikarya</taxon>
        <taxon>Ascomycota</taxon>
        <taxon>Saccharomycotina</taxon>
        <taxon>Saccharomycetes</taxon>
        <taxon>Saccharomycetales</taxon>
        <taxon>Saccharomycetaceae</taxon>
        <taxon>Saccharomyces</taxon>
    </lineage>
</organism>
<evidence type="ECO:0000313" key="3">
    <source>
        <dbReference type="Proteomes" id="UP001162090"/>
    </source>
</evidence>
<name>A0AA35JG44_SACUV</name>
<feature type="region of interest" description="Disordered" evidence="1">
    <location>
        <begin position="1"/>
        <end position="186"/>
    </location>
</feature>
<evidence type="ECO:0008006" key="4">
    <source>
        <dbReference type="Google" id="ProtNLM"/>
    </source>
</evidence>
<evidence type="ECO:0000313" key="2">
    <source>
        <dbReference type="EMBL" id="CAI4059946.1"/>
    </source>
</evidence>
<proteinExistence type="predicted"/>
<feature type="compositionally biased region" description="Low complexity" evidence="1">
    <location>
        <begin position="137"/>
        <end position="149"/>
    </location>
</feature>
<gene>
    <name evidence="2" type="primary">SUVC05G1070</name>
    <name evidence="2" type="ORF">SUVC_05G1070</name>
</gene>
<evidence type="ECO:0000256" key="1">
    <source>
        <dbReference type="SAM" id="MobiDB-lite"/>
    </source>
</evidence>
<dbReference type="EMBL" id="OX365916">
    <property type="protein sequence ID" value="CAI4059946.1"/>
    <property type="molecule type" value="Genomic_DNA"/>
</dbReference>
<dbReference type="Pfam" id="PF17322">
    <property type="entry name" value="DUF5364"/>
    <property type="match status" value="1"/>
</dbReference>
<feature type="compositionally biased region" description="Polar residues" evidence="1">
    <location>
        <begin position="95"/>
        <end position="111"/>
    </location>
</feature>
<dbReference type="Proteomes" id="UP001162090">
    <property type="component" value="Chromosome 5"/>
</dbReference>
<protein>
    <recommendedName>
        <fullName evidence="4">YER034W-like protein</fullName>
    </recommendedName>
</protein>
<feature type="compositionally biased region" description="Basic and acidic residues" evidence="1">
    <location>
        <begin position="1"/>
        <end position="18"/>
    </location>
</feature>
<feature type="compositionally biased region" description="Acidic residues" evidence="1">
    <location>
        <begin position="43"/>
        <end position="60"/>
    </location>
</feature>
<dbReference type="InterPro" id="IPR035303">
    <property type="entry name" value="DUF5364"/>
</dbReference>
<feature type="compositionally biased region" description="Acidic residues" evidence="1">
    <location>
        <begin position="171"/>
        <end position="186"/>
    </location>
</feature>
<feature type="compositionally biased region" description="Basic and acidic residues" evidence="1">
    <location>
        <begin position="26"/>
        <end position="42"/>
    </location>
</feature>
<sequence length="186" mass="20944">MDAFSLKKDNRKKFQDKQKLKRKHATPSDRKYRILNRQKEETTAEEQEKEQEQEQPELDTNEGRYHEDPVLAFEDPNTAATSVEVNKVLRDVLRSRQQQEGGSAGTEQTASADALKTKDLKQMGAAELNHWLHQQNTTTKTTTAAEGATLPSVQSEQPAARQQGATLPADLPEELETDQDFLDGLL</sequence>
<reference evidence="2" key="1">
    <citation type="submission" date="2022-10" db="EMBL/GenBank/DDBJ databases">
        <authorList>
            <person name="Byrne P K."/>
        </authorList>
    </citation>
    <scope>NUCLEOTIDE SEQUENCE</scope>
    <source>
        <strain evidence="2">CBS7001</strain>
    </source>
</reference>
<accession>A0AA35JG44</accession>